<evidence type="ECO:0000313" key="3">
    <source>
        <dbReference type="EMBL" id="KFH43175.1"/>
    </source>
</evidence>
<dbReference type="HOGENOM" id="CLU_055856_1_0_1"/>
<keyword evidence="4" id="KW-1185">Reference proteome</keyword>
<evidence type="ECO:0000259" key="2">
    <source>
        <dbReference type="PROSITE" id="PS50053"/>
    </source>
</evidence>
<dbReference type="PANTHER" id="PTHR13169:SF0">
    <property type="entry name" value="UBIQUITIN-LIKE PROTEIN 3"/>
    <property type="match status" value="1"/>
</dbReference>
<dbReference type="InterPro" id="IPR040015">
    <property type="entry name" value="UBL3-like"/>
</dbReference>
<feature type="region of interest" description="Disordered" evidence="1">
    <location>
        <begin position="232"/>
        <end position="257"/>
    </location>
</feature>
<evidence type="ECO:0000256" key="1">
    <source>
        <dbReference type="SAM" id="MobiDB-lite"/>
    </source>
</evidence>
<protein>
    <recommendedName>
        <fullName evidence="2">Ubiquitin-like domain-containing protein</fullName>
    </recommendedName>
</protein>
<feature type="domain" description="Ubiquitin-like" evidence="2">
    <location>
        <begin position="171"/>
        <end position="221"/>
    </location>
</feature>
<comment type="caution">
    <text evidence="3">The sequence shown here is derived from an EMBL/GenBank/DDBJ whole genome shotgun (WGS) entry which is preliminary data.</text>
</comment>
<name>A0A086T1E3_HAPC1</name>
<dbReference type="STRING" id="857340.A0A086T1E3"/>
<feature type="compositionally biased region" description="Low complexity" evidence="1">
    <location>
        <begin position="48"/>
        <end position="92"/>
    </location>
</feature>
<feature type="compositionally biased region" description="Polar residues" evidence="1">
    <location>
        <begin position="1"/>
        <end position="30"/>
    </location>
</feature>
<dbReference type="Gene3D" id="3.10.20.90">
    <property type="entry name" value="Phosphatidylinositol 3-kinase Catalytic Subunit, Chain A, domain 1"/>
    <property type="match status" value="1"/>
</dbReference>
<dbReference type="SUPFAM" id="SSF54236">
    <property type="entry name" value="Ubiquitin-like"/>
    <property type="match status" value="1"/>
</dbReference>
<dbReference type="InterPro" id="IPR039540">
    <property type="entry name" value="UBL3-like_ubiquitin_dom"/>
</dbReference>
<gene>
    <name evidence="3" type="ORF">ACRE_060560</name>
</gene>
<dbReference type="PROSITE" id="PS50053">
    <property type="entry name" value="UBIQUITIN_2"/>
    <property type="match status" value="1"/>
</dbReference>
<organism evidence="3 4">
    <name type="scientific">Hapsidospora chrysogenum (strain ATCC 11550 / CBS 779.69 / DSM 880 / IAM 14645 / JCM 23072 / IMI 49137)</name>
    <name type="common">Acremonium chrysogenum</name>
    <dbReference type="NCBI Taxonomy" id="857340"/>
    <lineage>
        <taxon>Eukaryota</taxon>
        <taxon>Fungi</taxon>
        <taxon>Dikarya</taxon>
        <taxon>Ascomycota</taxon>
        <taxon>Pezizomycotina</taxon>
        <taxon>Sordariomycetes</taxon>
        <taxon>Hypocreomycetidae</taxon>
        <taxon>Hypocreales</taxon>
        <taxon>Bionectriaceae</taxon>
        <taxon>Hapsidospora</taxon>
    </lineage>
</organism>
<proteinExistence type="predicted"/>
<feature type="region of interest" description="Disordered" evidence="1">
    <location>
        <begin position="1"/>
        <end position="124"/>
    </location>
</feature>
<accession>A0A086T1E3</accession>
<dbReference type="InterPro" id="IPR000626">
    <property type="entry name" value="Ubiquitin-like_dom"/>
</dbReference>
<dbReference type="PANTHER" id="PTHR13169">
    <property type="entry name" value="UBIQUITIN-LIKE PROTEIN 3 HCG-1 PROTEIN"/>
    <property type="match status" value="1"/>
</dbReference>
<reference evidence="4" key="1">
    <citation type="journal article" date="2014" name="Genome Announc.">
        <title>Genome sequence and annotation of Acremonium chrysogenum, producer of the beta-lactam antibiotic cephalosporin C.</title>
        <authorList>
            <person name="Terfehr D."/>
            <person name="Dahlmann T.A."/>
            <person name="Specht T."/>
            <person name="Zadra I."/>
            <person name="Kuernsteiner H."/>
            <person name="Kueck U."/>
        </authorList>
    </citation>
    <scope>NUCLEOTIDE SEQUENCE [LARGE SCALE GENOMIC DNA]</scope>
    <source>
        <strain evidence="4">ATCC 11550 / CBS 779.69 / DSM 880 / IAM 14645 / JCM 23072 / IMI 49137</strain>
    </source>
</reference>
<dbReference type="OrthoDB" id="1043111at2759"/>
<dbReference type="Proteomes" id="UP000029964">
    <property type="component" value="Unassembled WGS sequence"/>
</dbReference>
<dbReference type="Pfam" id="PF13881">
    <property type="entry name" value="Rad60-SLD_2"/>
    <property type="match status" value="1"/>
</dbReference>
<dbReference type="AlphaFoldDB" id="A0A086T1E3"/>
<evidence type="ECO:0000313" key="4">
    <source>
        <dbReference type="Proteomes" id="UP000029964"/>
    </source>
</evidence>
<sequence length="264" mass="27834">MSAAAGSSTNPPAGDSPSSSVDNARLQQPSDAVPMENIPQEGESPSRAADSSGRDAGQSGAAGSSAAAPVTSGSPENHNASSSDVAPAIAAADKGKAKDESAPQLPITTDPPSQDDKITPPDDVGPVCSINLLLSNNSRHPYRITSKYLARRGVPIPDKTENGDPDPFSISVYTLKELILREWRNDWETAPTSPSSIRLIHFGKLLDDKEPLKSYRLLPGSPNVVHMNIRPQDLEEEEPKTNVKNPAQGGEGGRRARTGCCVVL</sequence>
<dbReference type="EMBL" id="JPKY01000075">
    <property type="protein sequence ID" value="KFH43175.1"/>
    <property type="molecule type" value="Genomic_DNA"/>
</dbReference>
<dbReference type="InterPro" id="IPR029071">
    <property type="entry name" value="Ubiquitin-like_domsf"/>
</dbReference>